<protein>
    <submittedName>
        <fullName evidence="3">Uncharacterized protein</fullName>
    </submittedName>
</protein>
<reference evidence="3 4" key="1">
    <citation type="submission" date="2020-06" db="EMBL/GenBank/DDBJ databases">
        <title>Complete genome sequence of Candidatus Phytoplasma asteris RP166.</title>
        <authorList>
            <person name="Cho S.-T."/>
            <person name="Zwolinska A."/>
            <person name="Huang W."/>
            <person name="Wouters R."/>
            <person name="Hogenhout S.A."/>
            <person name="Kuo C.-H."/>
        </authorList>
    </citation>
    <scope>NUCLEOTIDE SEQUENCE [LARGE SCALE GENOMIC DNA]</scope>
    <source>
        <strain evidence="3">RP166</strain>
    </source>
</reference>
<dbReference type="Proteomes" id="UP000509122">
    <property type="component" value="Chromosome"/>
</dbReference>
<keyword evidence="2" id="KW-0812">Transmembrane</keyword>
<feature type="transmembrane region" description="Helical" evidence="2">
    <location>
        <begin position="7"/>
        <end position="27"/>
    </location>
</feature>
<keyword evidence="2" id="KW-1133">Transmembrane helix</keyword>
<evidence type="ECO:0000313" key="4">
    <source>
        <dbReference type="Proteomes" id="UP000509122"/>
    </source>
</evidence>
<accession>A0A859IAR3</accession>
<keyword evidence="1" id="KW-0175">Coiled coil</keyword>
<name>A0A859IAR3_9MOLU</name>
<organism evidence="3 4">
    <name type="scientific">Rapeseed phyllody phytoplasma</name>
    <dbReference type="NCBI Taxonomy" id="2490543"/>
    <lineage>
        <taxon>Bacteria</taxon>
        <taxon>Bacillati</taxon>
        <taxon>Mycoplasmatota</taxon>
        <taxon>Mollicutes</taxon>
        <taxon>Acholeplasmatales</taxon>
        <taxon>Acholeplasmataceae</taxon>
        <taxon>Candidatus Phytoplasma</taxon>
        <taxon>16SrI (Aster yellows group)</taxon>
    </lineage>
</organism>
<sequence>MEMQKKHFIYIYLIIVVTSIITNYNFVNHNNLEKHINLQNNHLKEKINLIEKEMDEFQQETQSNFKKINEKIDKLEEMIINQNKSNQESE</sequence>
<feature type="coiled-coil region" evidence="1">
    <location>
        <begin position="40"/>
        <end position="85"/>
    </location>
</feature>
<keyword evidence="2" id="KW-0472">Membrane</keyword>
<evidence type="ECO:0000256" key="2">
    <source>
        <dbReference type="SAM" id="Phobius"/>
    </source>
</evidence>
<dbReference type="EMBL" id="CP055264">
    <property type="protein sequence ID" value="QKX95522.1"/>
    <property type="molecule type" value="Genomic_DNA"/>
</dbReference>
<evidence type="ECO:0000256" key="1">
    <source>
        <dbReference type="SAM" id="Coils"/>
    </source>
</evidence>
<evidence type="ECO:0000313" key="3">
    <source>
        <dbReference type="EMBL" id="QKX95522.1"/>
    </source>
</evidence>
<gene>
    <name evidence="3" type="ORF">RP166_5440</name>
</gene>
<dbReference type="AlphaFoldDB" id="A0A859IAR3"/>
<dbReference type="KEGG" id="rphy:RP166_5440"/>
<proteinExistence type="predicted"/>